<evidence type="ECO:0000256" key="1">
    <source>
        <dbReference type="SAM" id="MobiDB-lite"/>
    </source>
</evidence>
<dbReference type="SUPFAM" id="SSF52949">
    <property type="entry name" value="Macro domain-like"/>
    <property type="match status" value="1"/>
</dbReference>
<evidence type="ECO:0000313" key="2">
    <source>
        <dbReference type="EMBL" id="WAR20932.1"/>
    </source>
</evidence>
<feature type="compositionally biased region" description="Basic and acidic residues" evidence="1">
    <location>
        <begin position="306"/>
        <end position="334"/>
    </location>
</feature>
<dbReference type="EMBL" id="CP111023">
    <property type="protein sequence ID" value="WAR20932.1"/>
    <property type="molecule type" value="Genomic_DNA"/>
</dbReference>
<gene>
    <name evidence="2" type="ORF">MAR_014906</name>
</gene>
<feature type="compositionally biased region" description="Acidic residues" evidence="1">
    <location>
        <begin position="168"/>
        <end position="178"/>
    </location>
</feature>
<feature type="compositionally biased region" description="Polar residues" evidence="1">
    <location>
        <begin position="57"/>
        <end position="68"/>
    </location>
</feature>
<reference evidence="2" key="1">
    <citation type="submission" date="2022-11" db="EMBL/GenBank/DDBJ databases">
        <title>Centuries of genome instability and evolution in soft-shell clam transmissible cancer (bioRxiv).</title>
        <authorList>
            <person name="Hart S.F.M."/>
            <person name="Yonemitsu M.A."/>
            <person name="Giersch R.M."/>
            <person name="Beal B.F."/>
            <person name="Arriagada G."/>
            <person name="Davis B.W."/>
            <person name="Ostrander E.A."/>
            <person name="Goff S.P."/>
            <person name="Metzger M.J."/>
        </authorList>
    </citation>
    <scope>NUCLEOTIDE SEQUENCE</scope>
    <source>
        <strain evidence="2">MELC-2E11</strain>
        <tissue evidence="2">Siphon/mantle</tissue>
    </source>
</reference>
<feature type="compositionally biased region" description="Basic and acidic residues" evidence="1">
    <location>
        <begin position="97"/>
        <end position="106"/>
    </location>
</feature>
<dbReference type="Pfam" id="PF23085">
    <property type="entry name" value="RRM_PARP14_3"/>
    <property type="match status" value="1"/>
</dbReference>
<name>A0ABY7FFM3_MYAAR</name>
<dbReference type="Gene3D" id="3.40.220.10">
    <property type="entry name" value="Leucine Aminopeptidase, subunit E, domain 1"/>
    <property type="match status" value="1"/>
</dbReference>
<dbReference type="Gene3D" id="3.30.70.330">
    <property type="match status" value="1"/>
</dbReference>
<dbReference type="PANTHER" id="PTHR15225">
    <property type="entry name" value="INTERFERON-INDUCED PROTEIN 35/NMI N-MYC/STAT INTERACTING PROTEIN"/>
    <property type="match status" value="1"/>
</dbReference>
<dbReference type="InterPro" id="IPR043472">
    <property type="entry name" value="Macro_dom-like"/>
</dbReference>
<dbReference type="Proteomes" id="UP001164746">
    <property type="component" value="Chromosome 12"/>
</dbReference>
<proteinExistence type="predicted"/>
<dbReference type="InterPro" id="IPR012677">
    <property type="entry name" value="Nucleotide-bd_a/b_plait_sf"/>
</dbReference>
<organism evidence="2 3">
    <name type="scientific">Mya arenaria</name>
    <name type="common">Soft-shell clam</name>
    <dbReference type="NCBI Taxonomy" id="6604"/>
    <lineage>
        <taxon>Eukaryota</taxon>
        <taxon>Metazoa</taxon>
        <taxon>Spiralia</taxon>
        <taxon>Lophotrochozoa</taxon>
        <taxon>Mollusca</taxon>
        <taxon>Bivalvia</taxon>
        <taxon>Autobranchia</taxon>
        <taxon>Heteroconchia</taxon>
        <taxon>Euheterodonta</taxon>
        <taxon>Imparidentia</taxon>
        <taxon>Neoheterodontei</taxon>
        <taxon>Myida</taxon>
        <taxon>Myoidea</taxon>
        <taxon>Myidae</taxon>
        <taxon>Mya</taxon>
    </lineage>
</organism>
<accession>A0ABY7FFM3</accession>
<feature type="compositionally biased region" description="Polar residues" evidence="1">
    <location>
        <begin position="78"/>
        <end position="92"/>
    </location>
</feature>
<sequence>MSRPSGSGNEEEFAYSSSGAKVEGPWESERPTGKSAPDVFKGYHVPGKYKPCMDVSIEQSMNQQPSDNQDNKQPEKSAASQIEESIQGSSVIPSKPDSMRQRHSISDNRSIIGKGVSMTSETNQSRSKRVPPPVPPKPSMSLGKEPITPTLTEDTIETDAISRTVESDSVDLSDDSETQENIMAGSDEYSSYTDYTHTQGYPPAAGYYDANAFQGQYGMQAGQTYGPQQFWQPYPGQQPFMPNSQYQASSFPQGYYPYPYYPPYAHPEPQTMDFSKAYSAKVSPRKIKQNEGQNRTPIEPTPKPAVKHEQEQKHLRHVESKKPPKQAPKPEHRKSTTGIDQNASEEFLINLFEVCMGNTADYIQDSIVFNFPKTCAVFSVEGKPDMEYMKKNFAKRMNLSFHPELHLLDKTPMIAISCNGGVTVDMLELYFESEEKGGGDVECTPYETDDGNCTIVTFSDAEVVERVCAKKDHILNGQSLRVSPFYKCELGELYDAKLHKFSLPEPIAFSLTCCSKFLKDLEAHFCECEITENTLKLSCCLTTATPNVMQLRMSWLGDVTYLVEHFFENDIDNRILDFSHKIFTNVNDYCTIFGLRASTSAVFENIEGKVKQWERQLTMITERIHISFLHKKLMEKRGLIRRLKEIPELDVRVGDDFVDLKGQPSDITQAKLEIHESKNKMKVSKYKHGLSFECAELVRSKERVIALIDESLEKKGIEASWKIEGSAFNVVFVKDQEDDFGNANMSDMDSDIVSVFSNILENFIPYERDDKDVFQSGEWIQFISDLTEEHDDFAAFDIDEKLCRIGMHGWHENVNEMYKSIESFLDKRVLRTILLKRGSIPIRFIQKFNRDVFDDLQNNLKERNGFIAFGDDSETVEIRGKRKDREIVRDELEQIFNSVIREEHTIKNISVTYVFQDEKARGKIDEIESSTSTWRNKKSKGVRIFGVNMQLFIGDIFEHEADAIVTSVGSNLELHGGVANGLKKRCPRVKQQCQAQLSTFQKDGILITTCQGLEARQAILVKHVERPSDWKAQMKKCAETLFDALDEFMSDGNTDLKISEVHLIVFKTQAERFQPIIDVLCSKAMKATSDLESGSFGQIKKAGRKLWKRKKEFVDVGYMVSEEGATAQPSHSPSSSKRNTSTLALYIYSDSSENIQRCKQRLETHLEEALITAYVKQYKVIVCSLTKEEKEELESLPLVVDMNIDENNGIVVIKGERNLASEAQSNVKEMLMRFEKNRCELEQSPELAKKIEWQYEEEDYSETKY</sequence>
<feature type="non-terminal residue" evidence="2">
    <location>
        <position position="1"/>
    </location>
</feature>
<keyword evidence="3" id="KW-1185">Reference proteome</keyword>
<feature type="region of interest" description="Disordered" evidence="1">
    <location>
        <begin position="1"/>
        <end position="179"/>
    </location>
</feature>
<feature type="region of interest" description="Disordered" evidence="1">
    <location>
        <begin position="277"/>
        <end position="340"/>
    </location>
</feature>
<evidence type="ECO:0000313" key="3">
    <source>
        <dbReference type="Proteomes" id="UP001164746"/>
    </source>
</evidence>
<protein>
    <submittedName>
        <fullName evidence="2">Uncharacterized protein</fullName>
    </submittedName>
</protein>